<dbReference type="SUPFAM" id="SSF56112">
    <property type="entry name" value="Protein kinase-like (PK-like)"/>
    <property type="match status" value="1"/>
</dbReference>
<keyword evidence="2" id="KW-0547">Nucleotide-binding</keyword>
<comment type="caution">
    <text evidence="5">The sequence shown here is derived from an EMBL/GenBank/DDBJ whole genome shotgun (WGS) entry which is preliminary data.</text>
</comment>
<evidence type="ECO:0000256" key="3">
    <source>
        <dbReference type="ARBA" id="ARBA00022777"/>
    </source>
</evidence>
<keyword evidence="3" id="KW-0418">Kinase</keyword>
<evidence type="ECO:0000256" key="1">
    <source>
        <dbReference type="ARBA" id="ARBA00022679"/>
    </source>
</evidence>
<keyword evidence="6" id="KW-1185">Reference proteome</keyword>
<evidence type="ECO:0000256" key="2">
    <source>
        <dbReference type="ARBA" id="ARBA00022741"/>
    </source>
</evidence>
<dbReference type="EMBL" id="JBEDUW010000262">
    <property type="protein sequence ID" value="KAK9902332.1"/>
    <property type="molecule type" value="Genomic_DNA"/>
</dbReference>
<dbReference type="InterPro" id="IPR052059">
    <property type="entry name" value="CR_Ser/Thr_kinase"/>
</dbReference>
<dbReference type="InterPro" id="IPR011009">
    <property type="entry name" value="Kinase-like_dom_sf"/>
</dbReference>
<reference evidence="5 6" key="1">
    <citation type="journal article" date="2023" name="G3 (Bethesda)">
        <title>A chromosome-length genome assembly and annotation of blackberry (Rubus argutus, cv. 'Hillquist').</title>
        <authorList>
            <person name="Bruna T."/>
            <person name="Aryal R."/>
            <person name="Dudchenko O."/>
            <person name="Sargent D.J."/>
            <person name="Mead D."/>
            <person name="Buti M."/>
            <person name="Cavallini A."/>
            <person name="Hytonen T."/>
            <person name="Andres J."/>
            <person name="Pham M."/>
            <person name="Weisz D."/>
            <person name="Mascagni F."/>
            <person name="Usai G."/>
            <person name="Natali L."/>
            <person name="Bassil N."/>
            <person name="Fernandez G.E."/>
            <person name="Lomsadze A."/>
            <person name="Armour M."/>
            <person name="Olukolu B."/>
            <person name="Poorten T."/>
            <person name="Britton C."/>
            <person name="Davik J."/>
            <person name="Ashrafi H."/>
            <person name="Aiden E.L."/>
            <person name="Borodovsky M."/>
            <person name="Worthington M."/>
        </authorList>
    </citation>
    <scope>NUCLEOTIDE SEQUENCE [LARGE SCALE GENOMIC DNA]</scope>
    <source>
        <strain evidence="5">PI 553951</strain>
    </source>
</reference>
<accession>A0AAW1VKN5</accession>
<dbReference type="Gene3D" id="1.10.510.10">
    <property type="entry name" value="Transferase(Phosphotransferase) domain 1"/>
    <property type="match status" value="1"/>
</dbReference>
<dbReference type="Proteomes" id="UP001457282">
    <property type="component" value="Unassembled WGS sequence"/>
</dbReference>
<dbReference type="GO" id="GO:0005524">
    <property type="term" value="F:ATP binding"/>
    <property type="evidence" value="ECO:0007669"/>
    <property type="project" value="UniProtKB-KW"/>
</dbReference>
<evidence type="ECO:0000256" key="4">
    <source>
        <dbReference type="ARBA" id="ARBA00022840"/>
    </source>
</evidence>
<evidence type="ECO:0000313" key="5">
    <source>
        <dbReference type="EMBL" id="KAK9902332.1"/>
    </source>
</evidence>
<dbReference type="GO" id="GO:0016301">
    <property type="term" value="F:kinase activity"/>
    <property type="evidence" value="ECO:0007669"/>
    <property type="project" value="UniProtKB-KW"/>
</dbReference>
<name>A0AAW1VKN5_RUBAR</name>
<gene>
    <name evidence="5" type="ORF">M0R45_001721</name>
</gene>
<dbReference type="PANTHER" id="PTHR47973">
    <property type="entry name" value="CYSTEINE-RICH RECEPTOR-LIKE PROTEIN KINASE 3"/>
    <property type="match status" value="1"/>
</dbReference>
<evidence type="ECO:0000313" key="6">
    <source>
        <dbReference type="Proteomes" id="UP001457282"/>
    </source>
</evidence>
<dbReference type="AlphaFoldDB" id="A0AAW1VKN5"/>
<organism evidence="5 6">
    <name type="scientific">Rubus argutus</name>
    <name type="common">Southern blackberry</name>
    <dbReference type="NCBI Taxonomy" id="59490"/>
    <lineage>
        <taxon>Eukaryota</taxon>
        <taxon>Viridiplantae</taxon>
        <taxon>Streptophyta</taxon>
        <taxon>Embryophyta</taxon>
        <taxon>Tracheophyta</taxon>
        <taxon>Spermatophyta</taxon>
        <taxon>Magnoliopsida</taxon>
        <taxon>eudicotyledons</taxon>
        <taxon>Gunneridae</taxon>
        <taxon>Pentapetalae</taxon>
        <taxon>rosids</taxon>
        <taxon>fabids</taxon>
        <taxon>Rosales</taxon>
        <taxon>Rosaceae</taxon>
        <taxon>Rosoideae</taxon>
        <taxon>Rosoideae incertae sedis</taxon>
        <taxon>Rubus</taxon>
    </lineage>
</organism>
<proteinExistence type="predicted"/>
<keyword evidence="1" id="KW-0808">Transferase</keyword>
<keyword evidence="4" id="KW-0067">ATP-binding</keyword>
<sequence length="271" mass="30773">MPTLISGWNQIQNHEVPSSKGHALQSTLTLHPSIISSSFEHLIYRAIRTAGHPQDYLILSTLSPEYRIWPIETERAEEEAVLMDWVRELYSKGRVREAADERVKGEYEEEEMEIALKLGLTCCHPDPQRRPSMKEIVAILVGEAAADPAPQGADDQALSRAFYKYCTVLQHGRRIKYVQKKATSIVDIMYNPMQTTKGDRIRILGFHRVWGRKHILRATNQGPILGGLDAHEALEKYRGGILSLDNIRQEANTQKRCYNECCLAQAPQLRG</sequence>
<protein>
    <submittedName>
        <fullName evidence="5">Uncharacterized protein</fullName>
    </submittedName>
</protein>